<dbReference type="PANTHER" id="PTHR12072:SF4">
    <property type="entry name" value="CWF19-LIKE PROTEIN 1"/>
    <property type="match status" value="1"/>
</dbReference>
<reference evidence="7" key="1">
    <citation type="submission" date="2021-11" db="EMBL/GenBank/DDBJ databases">
        <authorList>
            <person name="Herlambang A."/>
            <person name="Guo Y."/>
            <person name="Takashima Y."/>
            <person name="Nishizawa T."/>
        </authorList>
    </citation>
    <scope>NUCLEOTIDE SEQUENCE</scope>
    <source>
        <strain evidence="7">E1425</strain>
    </source>
</reference>
<feature type="compositionally biased region" description="Basic and acidic residues" evidence="5">
    <location>
        <begin position="391"/>
        <end position="400"/>
    </location>
</feature>
<feature type="compositionally biased region" description="Polar residues" evidence="5">
    <location>
        <begin position="565"/>
        <end position="575"/>
    </location>
</feature>
<dbReference type="InterPro" id="IPR006767">
    <property type="entry name" value="Cwf19-like_C_dom-2"/>
</dbReference>
<name>A0A9P3HB03_9FUNG</name>
<feature type="domain" description="CCHC-type" evidence="6">
    <location>
        <begin position="322"/>
        <end position="336"/>
    </location>
</feature>
<dbReference type="InterPro" id="IPR001878">
    <property type="entry name" value="Znf_CCHC"/>
</dbReference>
<evidence type="ECO:0000259" key="6">
    <source>
        <dbReference type="PROSITE" id="PS50158"/>
    </source>
</evidence>
<dbReference type="PANTHER" id="PTHR12072">
    <property type="entry name" value="CWF19, CELL CYCLE CONTROL PROTEIN"/>
    <property type="match status" value="1"/>
</dbReference>
<dbReference type="InterPro" id="IPR040194">
    <property type="entry name" value="Cwf19-like"/>
</dbReference>
<feature type="region of interest" description="Disordered" evidence="5">
    <location>
        <begin position="391"/>
        <end position="412"/>
    </location>
</feature>
<dbReference type="GO" id="GO:0003676">
    <property type="term" value="F:nucleic acid binding"/>
    <property type="evidence" value="ECO:0007669"/>
    <property type="project" value="InterPro"/>
</dbReference>
<feature type="domain" description="CCHC-type" evidence="6">
    <location>
        <begin position="352"/>
        <end position="366"/>
    </location>
</feature>
<dbReference type="SMART" id="SM00343">
    <property type="entry name" value="ZnF_C2HC"/>
    <property type="match status" value="3"/>
</dbReference>
<dbReference type="SUPFAM" id="SSF56300">
    <property type="entry name" value="Metallo-dependent phosphatases"/>
    <property type="match status" value="1"/>
</dbReference>
<dbReference type="GO" id="GO:0000398">
    <property type="term" value="P:mRNA splicing, via spliceosome"/>
    <property type="evidence" value="ECO:0007669"/>
    <property type="project" value="TreeGrafter"/>
</dbReference>
<feature type="compositionally biased region" description="Low complexity" evidence="5">
    <location>
        <begin position="401"/>
        <end position="412"/>
    </location>
</feature>
<dbReference type="Proteomes" id="UP000827284">
    <property type="component" value="Unassembled WGS sequence"/>
</dbReference>
<dbReference type="EMBL" id="BQFW01000008">
    <property type="protein sequence ID" value="GJJ73386.1"/>
    <property type="molecule type" value="Genomic_DNA"/>
</dbReference>
<organism evidence="7 8">
    <name type="scientific">Entomortierella parvispora</name>
    <dbReference type="NCBI Taxonomy" id="205924"/>
    <lineage>
        <taxon>Eukaryota</taxon>
        <taxon>Fungi</taxon>
        <taxon>Fungi incertae sedis</taxon>
        <taxon>Mucoromycota</taxon>
        <taxon>Mortierellomycotina</taxon>
        <taxon>Mortierellomycetes</taxon>
        <taxon>Mortierellales</taxon>
        <taxon>Mortierellaceae</taxon>
        <taxon>Entomortierella</taxon>
    </lineage>
</organism>
<dbReference type="Pfam" id="PF04676">
    <property type="entry name" value="CwfJ_C_2"/>
    <property type="match status" value="1"/>
</dbReference>
<comment type="caution">
    <text evidence="7">The sequence shown here is derived from an EMBL/GenBank/DDBJ whole genome shotgun (WGS) entry which is preliminary data.</text>
</comment>
<keyword evidence="1" id="KW-0479">Metal-binding</keyword>
<dbReference type="OrthoDB" id="444325at2759"/>
<evidence type="ECO:0000256" key="4">
    <source>
        <dbReference type="PROSITE-ProRule" id="PRU00047"/>
    </source>
</evidence>
<gene>
    <name evidence="7" type="ORF">EMPS_05744</name>
</gene>
<protein>
    <recommendedName>
        <fullName evidence="6">CCHC-type domain-containing protein</fullName>
    </recommendedName>
</protein>
<dbReference type="AlphaFoldDB" id="A0A9P3HB03"/>
<proteinExistence type="predicted"/>
<dbReference type="Gene3D" id="4.10.60.10">
    <property type="entry name" value="Zinc finger, CCHC-type"/>
    <property type="match status" value="3"/>
</dbReference>
<dbReference type="Pfam" id="PF13696">
    <property type="entry name" value="zf-CCHC_2"/>
    <property type="match status" value="3"/>
</dbReference>
<feature type="domain" description="CCHC-type" evidence="6">
    <location>
        <begin position="380"/>
        <end position="395"/>
    </location>
</feature>
<accession>A0A9P3HB03</accession>
<feature type="region of interest" description="Disordered" evidence="5">
    <location>
        <begin position="554"/>
        <end position="584"/>
    </location>
</feature>
<dbReference type="GO" id="GO:0061632">
    <property type="term" value="F:RNA lariat debranching enzyme activator activity"/>
    <property type="evidence" value="ECO:0007669"/>
    <property type="project" value="TreeGrafter"/>
</dbReference>
<reference evidence="7" key="2">
    <citation type="journal article" date="2022" name="Microbiol. Resour. Announc.">
        <title>Whole-Genome Sequence of Entomortierella parvispora E1425, a Mucoromycotan Fungus Associated with Burkholderiaceae-Related Endosymbiotic Bacteria.</title>
        <authorList>
            <person name="Herlambang A."/>
            <person name="Guo Y."/>
            <person name="Takashima Y."/>
            <person name="Narisawa K."/>
            <person name="Ohta H."/>
            <person name="Nishizawa T."/>
        </authorList>
    </citation>
    <scope>NUCLEOTIDE SEQUENCE</scope>
    <source>
        <strain evidence="7">E1425</strain>
    </source>
</reference>
<evidence type="ECO:0000256" key="5">
    <source>
        <dbReference type="SAM" id="MobiDB-lite"/>
    </source>
</evidence>
<keyword evidence="8" id="KW-1185">Reference proteome</keyword>
<dbReference type="InterPro" id="IPR025829">
    <property type="entry name" value="Zn_knuckle_CX2CX3GHX4C"/>
</dbReference>
<dbReference type="SUPFAM" id="SSF57756">
    <property type="entry name" value="Retrovirus zinc finger-like domains"/>
    <property type="match status" value="2"/>
</dbReference>
<evidence type="ECO:0000313" key="7">
    <source>
        <dbReference type="EMBL" id="GJJ73386.1"/>
    </source>
</evidence>
<dbReference type="InterPro" id="IPR006768">
    <property type="entry name" value="Cwf19-like_C_dom-1"/>
</dbReference>
<dbReference type="GO" id="GO:0071014">
    <property type="term" value="C:post-mRNA release spliceosomal complex"/>
    <property type="evidence" value="ECO:0007669"/>
    <property type="project" value="TreeGrafter"/>
</dbReference>
<dbReference type="CDD" id="cd07380">
    <property type="entry name" value="MPP_CWF19_N"/>
    <property type="match status" value="1"/>
</dbReference>
<keyword evidence="2 4" id="KW-0863">Zinc-finger</keyword>
<evidence type="ECO:0000256" key="3">
    <source>
        <dbReference type="ARBA" id="ARBA00022833"/>
    </source>
</evidence>
<dbReference type="InterPro" id="IPR029052">
    <property type="entry name" value="Metallo-depent_PP-like"/>
</dbReference>
<sequence length="676" mass="74825">MTSVKVLVVGSANGDLRNLCSKVGTINSKHGPFDILFCTGNFFAKETPIETIDELMENKLDFPITTYFIHGDHGVPGIVERRAARNGGEVCNNLFYLESHGVMTTSQSVKVASLSGTYDSTVYEGDLEDENFDQSLLRHHYTKAQVDALVKSTEKTSIMDTSKHGVDIFLSHEWPAGILERVPPTAAGPGTPQNQEASTFSPVVSRAVSQLQPRYHFAARSGQFWERAPYKNTNGAEHATRFIGLGEVGNKNKQRWFYAFNIVPLAKASDEVLAASINAATTDSPLATLAEIRKRPRTEQEGESFFWDQKRVRNEPPRGYVCRICNVPGHLIKDCPGANANASPGVPEGYVCNKCHQPGHFIRDCPLIQEEAKSRPDYICRICNKPGHRIQECPEKDSHNSRSARPPRANDPNAPPPPCWFCLSNPEVDKNLIVSIGTEVYMTLAKGQMPATENPTTTLIPGGGHVILITINHYSSFATVDPEAKSDLDSELKQYKDGLRKLYNSKAAALVVWELSQRGALQHAHTQAMAVPMDKIEAVEAAFQEEIESFYIAHSSSSSRRSGPTYGQKSLQALSSEEGGEAEMDKELEVKAEWQETKPSGGSGYFKVELPSGKSLYCVIPVDQRVDMQFGRNVLAKALDTPERAFWKNCVKSPEEERKDSVAFKNVFKDHDFTLL</sequence>
<evidence type="ECO:0000256" key="1">
    <source>
        <dbReference type="ARBA" id="ARBA00022723"/>
    </source>
</evidence>
<dbReference type="Pfam" id="PF04677">
    <property type="entry name" value="CwfJ_C_1"/>
    <property type="match status" value="1"/>
</dbReference>
<dbReference type="GO" id="GO:0008270">
    <property type="term" value="F:zinc ion binding"/>
    <property type="evidence" value="ECO:0007669"/>
    <property type="project" value="UniProtKB-KW"/>
</dbReference>
<evidence type="ECO:0000256" key="2">
    <source>
        <dbReference type="ARBA" id="ARBA00022771"/>
    </source>
</evidence>
<evidence type="ECO:0000313" key="8">
    <source>
        <dbReference type="Proteomes" id="UP000827284"/>
    </source>
</evidence>
<keyword evidence="3" id="KW-0862">Zinc</keyword>
<dbReference type="InterPro" id="IPR036875">
    <property type="entry name" value="Znf_CCHC_sf"/>
</dbReference>
<dbReference type="PROSITE" id="PS50158">
    <property type="entry name" value="ZF_CCHC"/>
    <property type="match status" value="3"/>
</dbReference>